<reference evidence="1 2" key="1">
    <citation type="journal article" date="2022" name="bioRxiv">
        <title>An ancient truncated duplication of the anti-Mullerian hormone receptor type 2 gene is a potential conserved master sex determinant in the Pangasiidae catfish family.</title>
        <authorList>
            <person name="Wen M."/>
            <person name="Pan Q."/>
            <person name="Jouanno E."/>
            <person name="Montfort J."/>
            <person name="Zahm M."/>
            <person name="Cabau C."/>
            <person name="Klopp C."/>
            <person name="Iampietro C."/>
            <person name="Roques C."/>
            <person name="Bouchez O."/>
            <person name="Castinel A."/>
            <person name="Donnadieu C."/>
            <person name="Parrinello H."/>
            <person name="Poncet C."/>
            <person name="Belmonte E."/>
            <person name="Gautier V."/>
            <person name="Avarre J.-C."/>
            <person name="Dugue R."/>
            <person name="Gustiano R."/>
            <person name="Ha T.T.T."/>
            <person name="Campet M."/>
            <person name="Sriphairoj K."/>
            <person name="Ribolli J."/>
            <person name="de Almeida F.L."/>
            <person name="Desvignes T."/>
            <person name="Postlethwait J.H."/>
            <person name="Bucao C.F."/>
            <person name="Robinson-Rechavi M."/>
            <person name="Bobe J."/>
            <person name="Herpin A."/>
            <person name="Guiguen Y."/>
        </authorList>
    </citation>
    <scope>NUCLEOTIDE SEQUENCE [LARGE SCALE GENOMIC DNA]</scope>
    <source>
        <strain evidence="1">YG-Dec2019</strain>
    </source>
</reference>
<organism evidence="1 2">
    <name type="scientific">Pangasianodon gigas</name>
    <name type="common">Mekong giant catfish</name>
    <name type="synonym">Pangasius gigas</name>
    <dbReference type="NCBI Taxonomy" id="30993"/>
    <lineage>
        <taxon>Eukaryota</taxon>
        <taxon>Metazoa</taxon>
        <taxon>Chordata</taxon>
        <taxon>Craniata</taxon>
        <taxon>Vertebrata</taxon>
        <taxon>Euteleostomi</taxon>
        <taxon>Actinopterygii</taxon>
        <taxon>Neopterygii</taxon>
        <taxon>Teleostei</taxon>
        <taxon>Ostariophysi</taxon>
        <taxon>Siluriformes</taxon>
        <taxon>Pangasiidae</taxon>
        <taxon>Pangasianodon</taxon>
    </lineage>
</organism>
<gene>
    <name evidence="1" type="ORF">PGIGA_G00165920</name>
</gene>
<comment type="caution">
    <text evidence="1">The sequence shown here is derived from an EMBL/GenBank/DDBJ whole genome shotgun (WGS) entry which is preliminary data.</text>
</comment>
<sequence>MKARRAKHDERKKGRVFFCGFFLHATVTQHKVSSKSCPFFQDSVCLPLWSGTHLLVCAPRFSVDMRVVLFVAFWLQVWTAVTGYETGAPAGRCVDMTPGHNVPAQSSPSPYTIVVSNTTFSTNQAIKVRIQGPVYAGLLLQARSGSNTEAVGTWGVPPPNTQHLACSGRGQSAITHSNRNSKNNDTTYTWNPPASLQTAYITATVVSNRTTFWVNLRSAALTGVGGGSNAAADPKMAVTPVLFLTLLMSTVFQ</sequence>
<proteinExistence type="predicted"/>
<dbReference type="Proteomes" id="UP000829447">
    <property type="component" value="Linkage Group LG27"/>
</dbReference>
<keyword evidence="2" id="KW-1185">Reference proteome</keyword>
<dbReference type="EMBL" id="CM040480">
    <property type="protein sequence ID" value="MCI4394187.1"/>
    <property type="molecule type" value="Genomic_DNA"/>
</dbReference>
<evidence type="ECO:0000313" key="2">
    <source>
        <dbReference type="Proteomes" id="UP000829447"/>
    </source>
</evidence>
<accession>A0ACC5XSP3</accession>
<protein>
    <submittedName>
        <fullName evidence="1">Uncharacterized protein</fullName>
    </submittedName>
</protein>
<name>A0ACC5XSP3_PANGG</name>
<evidence type="ECO:0000313" key="1">
    <source>
        <dbReference type="EMBL" id="MCI4394187.1"/>
    </source>
</evidence>